<dbReference type="PROSITE" id="PS51371">
    <property type="entry name" value="CBS"/>
    <property type="match status" value="1"/>
</dbReference>
<evidence type="ECO:0000256" key="11">
    <source>
        <dbReference type="ARBA" id="ARBA00023049"/>
    </source>
</evidence>
<dbReference type="GO" id="GO:0006508">
    <property type="term" value="P:proteolysis"/>
    <property type="evidence" value="ECO:0007669"/>
    <property type="project" value="UniProtKB-KW"/>
</dbReference>
<feature type="transmembrane region" description="Helical" evidence="14">
    <location>
        <begin position="74"/>
        <end position="91"/>
    </location>
</feature>
<reference evidence="19 20" key="1">
    <citation type="submission" date="2014-02" db="EMBL/GenBank/DDBJ databases">
        <authorList>
            <person name="Genoscope - CEA"/>
        </authorList>
    </citation>
    <scope>NUCLEOTIDE SEQUENCE [LARGE SCALE GENOMIC DNA]</scope>
    <source>
        <strain evidence="19 20">PCC 8005</strain>
    </source>
</reference>
<evidence type="ECO:0000256" key="17">
    <source>
        <dbReference type="PROSITE-ProRule" id="PRU00703"/>
    </source>
</evidence>
<evidence type="ECO:0000256" key="7">
    <source>
        <dbReference type="ARBA" id="ARBA00022737"/>
    </source>
</evidence>
<dbReference type="InterPro" id="IPR016483">
    <property type="entry name" value="UCP006404_Pept_M50_CBS"/>
</dbReference>
<comment type="subcellular location">
    <subcellularLocation>
        <location evidence="1 14">Cell membrane</location>
        <topology evidence="1 14">Multi-pass membrane protein</topology>
    </subcellularLocation>
</comment>
<dbReference type="SUPFAM" id="SSF54631">
    <property type="entry name" value="CBS-domain pair"/>
    <property type="match status" value="1"/>
</dbReference>
<dbReference type="InterPro" id="IPR046342">
    <property type="entry name" value="CBS_dom_sf"/>
</dbReference>
<dbReference type="InterPro" id="IPR008915">
    <property type="entry name" value="Peptidase_M50"/>
</dbReference>
<evidence type="ECO:0000256" key="4">
    <source>
        <dbReference type="ARBA" id="ARBA00022670"/>
    </source>
</evidence>
<keyword evidence="11 14" id="KW-0482">Metalloprotease</keyword>
<keyword evidence="3 14" id="KW-1003">Cell membrane</keyword>
<feature type="binding site" evidence="16">
    <location>
        <position position="158"/>
    </location>
    <ligand>
        <name>Zn(2+)</name>
        <dbReference type="ChEBI" id="CHEBI:29105"/>
        <note>catalytic</note>
    </ligand>
</feature>
<feature type="domain" description="CBS" evidence="18">
    <location>
        <begin position="308"/>
        <end position="366"/>
    </location>
</feature>
<organism evidence="19 20">
    <name type="scientific">Limnospira indica PCC 8005</name>
    <dbReference type="NCBI Taxonomy" id="376219"/>
    <lineage>
        <taxon>Bacteria</taxon>
        <taxon>Bacillati</taxon>
        <taxon>Cyanobacteriota</taxon>
        <taxon>Cyanophyceae</taxon>
        <taxon>Oscillatoriophycideae</taxon>
        <taxon>Oscillatoriales</taxon>
        <taxon>Sirenicapillariaceae</taxon>
        <taxon>Limnospira</taxon>
    </lineage>
</organism>
<dbReference type="GO" id="GO:0008237">
    <property type="term" value="F:metallopeptidase activity"/>
    <property type="evidence" value="ECO:0007669"/>
    <property type="project" value="UniProtKB-UniRule"/>
</dbReference>
<dbReference type="AlphaFoldDB" id="A0A9P1KEY8"/>
<feature type="transmembrane region" description="Helical" evidence="14">
    <location>
        <begin position="187"/>
        <end position="219"/>
    </location>
</feature>
<dbReference type="PIRSF" id="PIRSF006404">
    <property type="entry name" value="UCP006404_Pept_M50_CBS"/>
    <property type="match status" value="1"/>
</dbReference>
<feature type="active site" evidence="15">
    <location>
        <position position="63"/>
    </location>
</feature>
<evidence type="ECO:0000256" key="9">
    <source>
        <dbReference type="ARBA" id="ARBA00022833"/>
    </source>
</evidence>
<dbReference type="Pfam" id="PF00571">
    <property type="entry name" value="CBS"/>
    <property type="match status" value="1"/>
</dbReference>
<gene>
    <name evidence="19" type="ORF">ARTHRO_12140</name>
</gene>
<dbReference type="CDD" id="cd04639">
    <property type="entry name" value="CBS_pair_peptidase_M50"/>
    <property type="match status" value="1"/>
</dbReference>
<feature type="transmembrane region" description="Helical" evidence="14">
    <location>
        <begin position="7"/>
        <end position="30"/>
    </location>
</feature>
<dbReference type="Pfam" id="PF02163">
    <property type="entry name" value="Peptidase_M50"/>
    <property type="match status" value="2"/>
</dbReference>
<evidence type="ECO:0000256" key="13">
    <source>
        <dbReference type="ARBA" id="ARBA00023136"/>
    </source>
</evidence>
<evidence type="ECO:0000256" key="10">
    <source>
        <dbReference type="ARBA" id="ARBA00022989"/>
    </source>
</evidence>
<keyword evidence="9 14" id="KW-0862">Zinc</keyword>
<evidence type="ECO:0000256" key="2">
    <source>
        <dbReference type="ARBA" id="ARBA00007931"/>
    </source>
</evidence>
<comment type="similarity">
    <text evidence="2 14">Belongs to the peptidase M50B family.</text>
</comment>
<feature type="binding site" evidence="16">
    <location>
        <position position="62"/>
    </location>
    <ligand>
        <name>Zn(2+)</name>
        <dbReference type="ChEBI" id="CHEBI:29105"/>
        <note>catalytic</note>
    </ligand>
</feature>
<accession>A0A9P1KEY8</accession>
<name>A0A9P1KEY8_9CYAN</name>
<dbReference type="GO" id="GO:0005886">
    <property type="term" value="C:plasma membrane"/>
    <property type="evidence" value="ECO:0007669"/>
    <property type="project" value="UniProtKB-SubCell"/>
</dbReference>
<evidence type="ECO:0000256" key="16">
    <source>
        <dbReference type="PIRSR" id="PIRSR006404-2"/>
    </source>
</evidence>
<keyword evidence="20" id="KW-1185">Reference proteome</keyword>
<dbReference type="PANTHER" id="PTHR39188">
    <property type="entry name" value="MEMBRANE-ASSOCIATED ZINC METALLOPROTEASE M50B"/>
    <property type="match status" value="1"/>
</dbReference>
<feature type="transmembrane region" description="Helical" evidence="14">
    <location>
        <begin position="103"/>
        <end position="123"/>
    </location>
</feature>
<evidence type="ECO:0000256" key="14">
    <source>
        <dbReference type="PIRNR" id="PIRNR006404"/>
    </source>
</evidence>
<evidence type="ECO:0000256" key="5">
    <source>
        <dbReference type="ARBA" id="ARBA00022692"/>
    </source>
</evidence>
<keyword evidence="5 14" id="KW-0812">Transmembrane</keyword>
<feature type="transmembrane region" description="Helical" evidence="14">
    <location>
        <begin position="42"/>
        <end position="62"/>
    </location>
</feature>
<keyword evidence="4 14" id="KW-0645">Protease</keyword>
<evidence type="ECO:0000256" key="6">
    <source>
        <dbReference type="ARBA" id="ARBA00022723"/>
    </source>
</evidence>
<proteinExistence type="inferred from homology"/>
<dbReference type="Gene3D" id="3.10.580.10">
    <property type="entry name" value="CBS-domain"/>
    <property type="match status" value="1"/>
</dbReference>
<evidence type="ECO:0000256" key="1">
    <source>
        <dbReference type="ARBA" id="ARBA00004651"/>
    </source>
</evidence>
<protein>
    <recommendedName>
        <fullName evidence="14">Zinc metalloprotease</fullName>
    </recommendedName>
</protein>
<comment type="cofactor">
    <cofactor evidence="14 16">
        <name>Zn(2+)</name>
        <dbReference type="ChEBI" id="CHEBI:29105"/>
    </cofactor>
    <text evidence="14 16">Binds 1 zinc ion per subunit.</text>
</comment>
<keyword evidence="8 14" id="KW-0378">Hydrolase</keyword>
<evidence type="ECO:0000313" key="19">
    <source>
        <dbReference type="EMBL" id="CDM94466.1"/>
    </source>
</evidence>
<keyword evidence="6 14" id="KW-0479">Metal-binding</keyword>
<dbReference type="RefSeq" id="WP_006626272.1">
    <property type="nucleotide sequence ID" value="NZ_FO818640.1"/>
</dbReference>
<feature type="binding site" evidence="16">
    <location>
        <position position="66"/>
    </location>
    <ligand>
        <name>Zn(2+)</name>
        <dbReference type="ChEBI" id="CHEBI:29105"/>
        <note>catalytic</note>
    </ligand>
</feature>
<keyword evidence="10 14" id="KW-1133">Transmembrane helix</keyword>
<dbReference type="InterPro" id="IPR000644">
    <property type="entry name" value="CBS_dom"/>
</dbReference>
<dbReference type="PANTHER" id="PTHR39188:SF3">
    <property type="entry name" value="STAGE IV SPORULATION PROTEIN FB"/>
    <property type="match status" value="1"/>
</dbReference>
<keyword evidence="7" id="KW-0677">Repeat</keyword>
<evidence type="ECO:0000313" key="20">
    <source>
        <dbReference type="Proteomes" id="UP000032946"/>
    </source>
</evidence>
<dbReference type="Proteomes" id="UP000032946">
    <property type="component" value="Chromosome"/>
</dbReference>
<evidence type="ECO:0000256" key="12">
    <source>
        <dbReference type="ARBA" id="ARBA00023122"/>
    </source>
</evidence>
<dbReference type="GO" id="GO:0046872">
    <property type="term" value="F:metal ion binding"/>
    <property type="evidence" value="ECO:0007669"/>
    <property type="project" value="UniProtKB-UniRule"/>
</dbReference>
<keyword evidence="12 17" id="KW-0129">CBS domain</keyword>
<evidence type="ECO:0000259" key="18">
    <source>
        <dbReference type="PROSITE" id="PS51371"/>
    </source>
</evidence>
<keyword evidence="13 14" id="KW-0472">Membrane</keyword>
<dbReference type="CDD" id="cd06164">
    <property type="entry name" value="S2P-M50_SpoIVFB_CBS"/>
    <property type="match status" value="1"/>
</dbReference>
<evidence type="ECO:0000256" key="8">
    <source>
        <dbReference type="ARBA" id="ARBA00022801"/>
    </source>
</evidence>
<sequence length="401" mass="43647">MQAGWRIGTIFGIPLYIDSSWFVIVVLVTLLNSQEYLQWGELLSWGAGLAVALLLFASVLLHELGHSLIAKSQGIQVNSITLFLFGGIASIEKESKTPGQAFQVAIAGPLVSLALFFLLTALAQSLPEPNLVREIAQRIGEINLVLAIFNLIPGLPLDGGQVLKATVWQITGSRFAGVRWAARSGQFLGWGAIFLGLFALFAGNNYSGLWIALIGLFVIRNASSYSRMSDLQEVLLKIQASDVMTREFRVIDAEMTLRQFADDYLICPSSIPVFFAASSGRYRGLVSVDKLRMVERSQWETQTLHDIVTPLDQLIAVPEKALLVEVINQMESQGLPRITVLSPAGAVSGIIDRGDVVRAVAKSLRVPIPEANIKRIKEDGSYPPGLPLDAIAKTAASYTEN</sequence>
<evidence type="ECO:0000256" key="15">
    <source>
        <dbReference type="PIRSR" id="PIRSR006404-1"/>
    </source>
</evidence>
<evidence type="ECO:0000256" key="3">
    <source>
        <dbReference type="ARBA" id="ARBA00022475"/>
    </source>
</evidence>
<dbReference type="EMBL" id="FO818640">
    <property type="protein sequence ID" value="CDM94466.1"/>
    <property type="molecule type" value="Genomic_DNA"/>
</dbReference>